<accession>A0A1X7RCT7</accession>
<evidence type="ECO:0008006" key="10">
    <source>
        <dbReference type="Google" id="ProtNLM"/>
    </source>
</evidence>
<evidence type="ECO:0000256" key="1">
    <source>
        <dbReference type="ARBA" id="ARBA00009431"/>
    </source>
</evidence>
<dbReference type="PANTHER" id="PTHR11802">
    <property type="entry name" value="SERINE PROTEASE FAMILY S10 SERINE CARBOXYPEPTIDASE"/>
    <property type="match status" value="1"/>
</dbReference>
<evidence type="ECO:0000313" key="8">
    <source>
        <dbReference type="EMBL" id="SMQ45205.1"/>
    </source>
</evidence>
<evidence type="ECO:0000313" key="9">
    <source>
        <dbReference type="Proteomes" id="UP000215127"/>
    </source>
</evidence>
<dbReference type="PANTHER" id="PTHR11802:SF189">
    <property type="entry name" value="CARBOXYPEPTIDASE"/>
    <property type="match status" value="1"/>
</dbReference>
<organism evidence="8 9">
    <name type="scientific">Zymoseptoria tritici (strain ST99CH_3D7)</name>
    <dbReference type="NCBI Taxonomy" id="1276538"/>
    <lineage>
        <taxon>Eukaryota</taxon>
        <taxon>Fungi</taxon>
        <taxon>Dikarya</taxon>
        <taxon>Ascomycota</taxon>
        <taxon>Pezizomycotina</taxon>
        <taxon>Dothideomycetes</taxon>
        <taxon>Dothideomycetidae</taxon>
        <taxon>Mycosphaerellales</taxon>
        <taxon>Mycosphaerellaceae</taxon>
        <taxon>Zymoseptoria</taxon>
    </lineage>
</organism>
<keyword evidence="5" id="KW-0378">Hydrolase</keyword>
<reference evidence="8 9" key="1">
    <citation type="submission" date="2016-06" db="EMBL/GenBank/DDBJ databases">
        <authorList>
            <person name="Kjaerup R.B."/>
            <person name="Dalgaard T.S."/>
            <person name="Juul-Madsen H.R."/>
        </authorList>
    </citation>
    <scope>NUCLEOTIDE SEQUENCE [LARGE SCALE GENOMIC DNA]</scope>
</reference>
<evidence type="ECO:0000256" key="4">
    <source>
        <dbReference type="ARBA" id="ARBA00022729"/>
    </source>
</evidence>
<evidence type="ECO:0000256" key="2">
    <source>
        <dbReference type="ARBA" id="ARBA00022645"/>
    </source>
</evidence>
<sequence length="601" mass="65590">MRPQSLHIIGSLFTVVLAGFPSAPDDLIKINAGDSSISYKQTTICETKARGFAGYVHLPASALGEIQPLEQYNVSMFFWYFEARQHPENAKTAIYLAGGPGQSSLYGATSGGGPCTVLPNSNGTKYNPHAWNEHVNVLYVDQPVGAGFSYDKLVNSTQDLLAEQDSIIAIEDYDSEPVPAESTTFLYGTFSSQNLSRAAPTTAVAARTLWHFAQVWFSSFPEYKTQDKSISIWGNSYGAYYAPVSAEHFARQNKKIQSGMLKGTVLDIDAVGWTNGCTDMLYQAEWFPDMAYNNTYGLEAISRDTFNAAKSDYSKPGGCRDLMLKCRELGDLNDPNELSIDPTVNAVCAQATIYCATAVIQPYVYSGRSRYDIAHFQPDPSPSQHHIGFFNRAWVQRELGVPLNFTANSNNVFSAFYANGDPFRTAGMKSIEYLLSIGVKVAMIYGDRDYTCPWNGGEQLSLQANWTGAEIFRGAGYASIRTTSCDSGGVVRQHGSLSFSRVFDAGHDAAAYQPQLVHQIFDRVMRDQDVASGTQDTSGSDGSRYATAGPSSVFGWKNVLPEPPGVDCNLYAVSSSCTMEQYAALQNGTAVLNDFRVVSPA</sequence>
<keyword evidence="2" id="KW-0121">Carboxypeptidase</keyword>
<evidence type="ECO:0000256" key="3">
    <source>
        <dbReference type="ARBA" id="ARBA00022670"/>
    </source>
</evidence>
<evidence type="ECO:0000256" key="6">
    <source>
        <dbReference type="ARBA" id="ARBA00023180"/>
    </source>
</evidence>
<dbReference type="AlphaFoldDB" id="A0A1X7RCT7"/>
<dbReference type="Proteomes" id="UP000215127">
    <property type="component" value="Chromosome 1"/>
</dbReference>
<proteinExistence type="inferred from homology"/>
<keyword evidence="4 7" id="KW-0732">Signal</keyword>
<dbReference type="InterPro" id="IPR029058">
    <property type="entry name" value="AB_hydrolase_fold"/>
</dbReference>
<name>A0A1X7RCT7_ZYMT9</name>
<dbReference type="Pfam" id="PF00450">
    <property type="entry name" value="Peptidase_S10"/>
    <property type="match status" value="1"/>
</dbReference>
<keyword evidence="9" id="KW-1185">Reference proteome</keyword>
<dbReference type="SUPFAM" id="SSF53474">
    <property type="entry name" value="alpha/beta-Hydrolases"/>
    <property type="match status" value="1"/>
</dbReference>
<evidence type="ECO:0000256" key="7">
    <source>
        <dbReference type="SAM" id="SignalP"/>
    </source>
</evidence>
<dbReference type="Gene3D" id="3.40.50.1820">
    <property type="entry name" value="alpha/beta hydrolase"/>
    <property type="match status" value="1"/>
</dbReference>
<keyword evidence="3" id="KW-0645">Protease</keyword>
<protein>
    <recommendedName>
        <fullName evidence="10">Carboxypeptidase</fullName>
    </recommendedName>
</protein>
<dbReference type="EMBL" id="LT853692">
    <property type="protein sequence ID" value="SMQ45205.1"/>
    <property type="molecule type" value="Genomic_DNA"/>
</dbReference>
<evidence type="ECO:0000256" key="5">
    <source>
        <dbReference type="ARBA" id="ARBA00022801"/>
    </source>
</evidence>
<feature type="signal peptide" evidence="7">
    <location>
        <begin position="1"/>
        <end position="18"/>
    </location>
</feature>
<comment type="similarity">
    <text evidence="1">Belongs to the peptidase S10 family.</text>
</comment>
<dbReference type="InterPro" id="IPR001563">
    <property type="entry name" value="Peptidase_S10"/>
</dbReference>
<dbReference type="PRINTS" id="PR00724">
    <property type="entry name" value="CRBOXYPTASEC"/>
</dbReference>
<dbReference type="STRING" id="1276538.A0A1X7RCT7"/>
<gene>
    <name evidence="8" type="ORF">ZT3D7_G349</name>
</gene>
<dbReference type="GO" id="GO:0006508">
    <property type="term" value="P:proteolysis"/>
    <property type="evidence" value="ECO:0007669"/>
    <property type="project" value="UniProtKB-KW"/>
</dbReference>
<dbReference type="GO" id="GO:0000324">
    <property type="term" value="C:fungal-type vacuole"/>
    <property type="evidence" value="ECO:0007669"/>
    <property type="project" value="TreeGrafter"/>
</dbReference>
<dbReference type="GO" id="GO:0004185">
    <property type="term" value="F:serine-type carboxypeptidase activity"/>
    <property type="evidence" value="ECO:0007669"/>
    <property type="project" value="InterPro"/>
</dbReference>
<keyword evidence="6" id="KW-0325">Glycoprotein</keyword>
<feature type="chain" id="PRO_5012507836" description="Carboxypeptidase" evidence="7">
    <location>
        <begin position="19"/>
        <end position="601"/>
    </location>
</feature>